<dbReference type="InterPro" id="IPR036412">
    <property type="entry name" value="HAD-like_sf"/>
</dbReference>
<feature type="non-terminal residue" evidence="1">
    <location>
        <position position="1"/>
    </location>
</feature>
<dbReference type="Pfam" id="PF00702">
    <property type="entry name" value="Hydrolase"/>
    <property type="match status" value="1"/>
</dbReference>
<dbReference type="EMBL" id="BARS01003466">
    <property type="protein sequence ID" value="GAF83193.1"/>
    <property type="molecule type" value="Genomic_DNA"/>
</dbReference>
<comment type="caution">
    <text evidence="1">The sequence shown here is derived from an EMBL/GenBank/DDBJ whole genome shotgun (WGS) entry which is preliminary data.</text>
</comment>
<dbReference type="PANTHER" id="PTHR43481:SF4">
    <property type="entry name" value="GLYCEROL-1-PHOSPHATE PHOSPHOHYDROLASE 1-RELATED"/>
    <property type="match status" value="1"/>
</dbReference>
<protein>
    <submittedName>
        <fullName evidence="1">Uncharacterized protein</fullName>
    </submittedName>
</protein>
<dbReference type="InterPro" id="IPR051806">
    <property type="entry name" value="HAD-like_SPP"/>
</dbReference>
<sequence>DNEFKIAVGTSAPRQNVELILDVLSVRERLDVVVTAEDVDRGKPDPETFLLAAQRCNIEPKGCVVFEDSVAGIEAARAAGMRCIGVGRPDIAEADLMVDSLAKVTIPLVRSLLDREGNYR</sequence>
<name>X0SQ10_9ZZZZ</name>
<dbReference type="InterPro" id="IPR023214">
    <property type="entry name" value="HAD_sf"/>
</dbReference>
<organism evidence="1">
    <name type="scientific">marine sediment metagenome</name>
    <dbReference type="NCBI Taxonomy" id="412755"/>
    <lineage>
        <taxon>unclassified sequences</taxon>
        <taxon>metagenomes</taxon>
        <taxon>ecological metagenomes</taxon>
    </lineage>
</organism>
<dbReference type="SUPFAM" id="SSF56784">
    <property type="entry name" value="HAD-like"/>
    <property type="match status" value="1"/>
</dbReference>
<accession>X0SQ10</accession>
<dbReference type="PANTHER" id="PTHR43481">
    <property type="entry name" value="FRUCTOSE-1-PHOSPHATE PHOSPHATASE"/>
    <property type="match status" value="1"/>
</dbReference>
<proteinExistence type="predicted"/>
<dbReference type="AlphaFoldDB" id="X0SQ10"/>
<reference evidence="1" key="1">
    <citation type="journal article" date="2014" name="Front. Microbiol.">
        <title>High frequency of phylogenetically diverse reductive dehalogenase-homologous genes in deep subseafloor sedimentary metagenomes.</title>
        <authorList>
            <person name="Kawai M."/>
            <person name="Futagami T."/>
            <person name="Toyoda A."/>
            <person name="Takaki Y."/>
            <person name="Nishi S."/>
            <person name="Hori S."/>
            <person name="Arai W."/>
            <person name="Tsubouchi T."/>
            <person name="Morono Y."/>
            <person name="Uchiyama I."/>
            <person name="Ito T."/>
            <person name="Fujiyama A."/>
            <person name="Inagaki F."/>
            <person name="Takami H."/>
        </authorList>
    </citation>
    <scope>NUCLEOTIDE SEQUENCE</scope>
    <source>
        <strain evidence="1">Expedition CK06-06</strain>
    </source>
</reference>
<evidence type="ECO:0000313" key="1">
    <source>
        <dbReference type="EMBL" id="GAF83193.1"/>
    </source>
</evidence>
<dbReference type="GO" id="GO:0050308">
    <property type="term" value="F:sugar-phosphatase activity"/>
    <property type="evidence" value="ECO:0007669"/>
    <property type="project" value="TreeGrafter"/>
</dbReference>
<dbReference type="NCBIfam" id="TIGR01509">
    <property type="entry name" value="HAD-SF-IA-v3"/>
    <property type="match status" value="1"/>
</dbReference>
<dbReference type="Gene3D" id="3.40.50.1000">
    <property type="entry name" value="HAD superfamily/HAD-like"/>
    <property type="match status" value="1"/>
</dbReference>
<dbReference type="InterPro" id="IPR006439">
    <property type="entry name" value="HAD-SF_hydro_IA"/>
</dbReference>
<gene>
    <name evidence="1" type="ORF">S01H1_06719</name>
</gene>